<dbReference type="SUPFAM" id="SSF159894">
    <property type="entry name" value="YgaC/TfoX-N like"/>
    <property type="match status" value="1"/>
</dbReference>
<dbReference type="Proteomes" id="UP000068603">
    <property type="component" value="Unassembled WGS sequence"/>
</dbReference>
<dbReference type="RefSeq" id="WP_060148562.1">
    <property type="nucleotide sequence ID" value="NZ_LPGD01000017.1"/>
</dbReference>
<dbReference type="STRING" id="1503054.WT74_18140"/>
<dbReference type="InterPro" id="IPR007076">
    <property type="entry name" value="TfoX_N"/>
</dbReference>
<sequence length="113" mass="12316">MASSQSTVDFIVEQMAAAGAISAKKMFGEFGVYCDDKIVALVCDDRLFVKPTPDGKAFLGTFEEDSPYPGAKPYLVIPGERWDDHAWLSRLIAITAAQLPPPKPRSRARKGVS</sequence>
<protein>
    <submittedName>
        <fullName evidence="2">Competence protein TfoX</fullName>
    </submittedName>
</protein>
<dbReference type="Pfam" id="PF04993">
    <property type="entry name" value="TfoX_N"/>
    <property type="match status" value="1"/>
</dbReference>
<dbReference type="EMBL" id="LPHB01000019">
    <property type="protein sequence ID" value="KWA66552.1"/>
    <property type="molecule type" value="Genomic_DNA"/>
</dbReference>
<reference evidence="2 3" key="1">
    <citation type="submission" date="2015-11" db="EMBL/GenBank/DDBJ databases">
        <title>Expanding the genomic diversity of Burkholderia species for the development of highly accurate diagnostics.</title>
        <authorList>
            <person name="Sahl J."/>
            <person name="Keim P."/>
            <person name="Wagner D."/>
        </authorList>
    </citation>
    <scope>NUCLEOTIDE SEQUENCE [LARGE SCALE GENOMIC DNA]</scope>
    <source>
        <strain evidence="2 3">MSMB1960WGS</strain>
    </source>
</reference>
<dbReference type="AlphaFoldDB" id="A0A106P996"/>
<organism evidence="2">
    <name type="scientific">Burkholderia stagnalis</name>
    <dbReference type="NCBI Taxonomy" id="1503054"/>
    <lineage>
        <taxon>Bacteria</taxon>
        <taxon>Pseudomonadati</taxon>
        <taxon>Pseudomonadota</taxon>
        <taxon>Betaproteobacteria</taxon>
        <taxon>Burkholderiales</taxon>
        <taxon>Burkholderiaceae</taxon>
        <taxon>Burkholderia</taxon>
        <taxon>Burkholderia cepacia complex</taxon>
    </lineage>
</organism>
<feature type="domain" description="TfoX N-terminal" evidence="1">
    <location>
        <begin position="13"/>
        <end position="95"/>
    </location>
</feature>
<name>A0A106P996_9BURK</name>
<evidence type="ECO:0000259" key="1">
    <source>
        <dbReference type="Pfam" id="PF04993"/>
    </source>
</evidence>
<proteinExistence type="predicted"/>
<evidence type="ECO:0000313" key="2">
    <source>
        <dbReference type="EMBL" id="KWA66552.1"/>
    </source>
</evidence>
<dbReference type="Gene3D" id="3.30.1460.30">
    <property type="entry name" value="YgaC/TfoX-N like chaperone"/>
    <property type="match status" value="1"/>
</dbReference>
<gene>
    <name evidence="2" type="ORF">WT44_05680</name>
</gene>
<evidence type="ECO:0000313" key="3">
    <source>
        <dbReference type="Proteomes" id="UP000068603"/>
    </source>
</evidence>
<accession>A0A106P996</accession>
<comment type="caution">
    <text evidence="2">The sequence shown here is derived from an EMBL/GenBank/DDBJ whole genome shotgun (WGS) entry which is preliminary data.</text>
</comment>